<dbReference type="InterPro" id="IPR045375">
    <property type="entry name" value="Put_radical_SAM-like_N"/>
</dbReference>
<evidence type="ECO:0000259" key="3">
    <source>
        <dbReference type="Pfam" id="PF19238"/>
    </source>
</evidence>
<comment type="caution">
    <text evidence="4">The sequence shown here is derived from an EMBL/GenBank/DDBJ whole genome shotgun (WGS) entry which is preliminary data.</text>
</comment>
<dbReference type="InterPro" id="IPR058240">
    <property type="entry name" value="rSAM_sf"/>
</dbReference>
<reference evidence="4 5" key="1">
    <citation type="submission" date="2020-01" db="EMBL/GenBank/DDBJ databases">
        <title>Anaeroalcalibacter tamaniensis gen. nov., sp. nov., moderately halophilic strictly anaerobic fermenter bacterium from mud volcano of Taman peninsula.</title>
        <authorList>
            <person name="Frolova A."/>
            <person name="Merkel A.Y."/>
            <person name="Slobodkin A.I."/>
        </authorList>
    </citation>
    <scope>NUCLEOTIDE SEQUENCE [LARGE SCALE GENOMIC DNA]</scope>
    <source>
        <strain evidence="4 5">F-3ap</strain>
    </source>
</reference>
<dbReference type="Proteomes" id="UP000461585">
    <property type="component" value="Unassembled WGS sequence"/>
</dbReference>
<dbReference type="EMBL" id="JAAEEH010000001">
    <property type="protein sequence ID" value="NDL66312.1"/>
    <property type="molecule type" value="Genomic_DNA"/>
</dbReference>
<gene>
    <name evidence="4" type="ORF">GXN74_00940</name>
</gene>
<dbReference type="InterPro" id="IPR013785">
    <property type="entry name" value="Aldolase_TIM"/>
</dbReference>
<evidence type="ECO:0000259" key="2">
    <source>
        <dbReference type="Pfam" id="PF17820"/>
    </source>
</evidence>
<accession>A0A7X5HTD0</accession>
<evidence type="ECO:0000313" key="4">
    <source>
        <dbReference type="EMBL" id="NDL66312.1"/>
    </source>
</evidence>
<organism evidence="4 5">
    <name type="scientific">Anaerotalea alkaliphila</name>
    <dbReference type="NCBI Taxonomy" id="2662126"/>
    <lineage>
        <taxon>Bacteria</taxon>
        <taxon>Bacillati</taxon>
        <taxon>Bacillota</taxon>
        <taxon>Clostridia</taxon>
        <taxon>Eubacteriales</taxon>
        <taxon>Anaerotalea</taxon>
    </lineage>
</organism>
<dbReference type="InterPro" id="IPR007549">
    <property type="entry name" value="DUF512"/>
</dbReference>
<dbReference type="Pfam" id="PF19238">
    <property type="entry name" value="Radical_SAM_2"/>
    <property type="match status" value="1"/>
</dbReference>
<dbReference type="Gene3D" id="2.30.42.10">
    <property type="match status" value="1"/>
</dbReference>
<dbReference type="Gene3D" id="3.20.20.70">
    <property type="entry name" value="Aldolase class I"/>
    <property type="match status" value="1"/>
</dbReference>
<dbReference type="SUPFAM" id="SSF102114">
    <property type="entry name" value="Radical SAM enzymes"/>
    <property type="match status" value="1"/>
</dbReference>
<dbReference type="InterPro" id="IPR036034">
    <property type="entry name" value="PDZ_sf"/>
</dbReference>
<dbReference type="AlphaFoldDB" id="A0A7X5HTD0"/>
<dbReference type="SUPFAM" id="SSF50156">
    <property type="entry name" value="PDZ domain-like"/>
    <property type="match status" value="1"/>
</dbReference>
<evidence type="ECO:0000259" key="1">
    <source>
        <dbReference type="Pfam" id="PF04459"/>
    </source>
</evidence>
<evidence type="ECO:0000313" key="5">
    <source>
        <dbReference type="Proteomes" id="UP000461585"/>
    </source>
</evidence>
<sequence length="441" mass="50368">MRKHRIKEVLEGSIGEEMEIEPGDWLVAINGMEVEDALDYHLLVADSELELSIEKKDTGEEWEIVIEKEEDEDLGLLFESNLMDEYKSCTNRCVFCFIDQLPPGMRETMYFKDDDARLSFLQGNYITLTNMREKDVDRIIRYRLEPINISIHTMNMGLRQEMLGNKKADRILGYMEKLRDADIRMNGQIVLCKGINDGRELEYSIREMARFLPQLQSVSIVPVGLTRHRQGLAPLEPFTPEDAREVVRMVETWQKRTFASHNNHFIHAGDEFYFLAGENVPEAVTYDGYLQLENGVGMTRLLLDTFEEALGHMDVDPRGTYAPVALATGMLTLDLMRRLVEQVREKRPGMQVEVLGIRNDFFGERITVSGLLTGQDIIRQLQGKVAGKLLLLPSNLLRDSDPVLLDDRTLEDIGKALQVEVRVVQPGGKELIDALEGARHE</sequence>
<name>A0A7X5HTD0_9FIRM</name>
<feature type="domain" description="DUF512" evidence="1">
    <location>
        <begin position="221"/>
        <end position="425"/>
    </location>
</feature>
<protein>
    <submittedName>
        <fullName evidence="4">DUF512 domain-containing protein</fullName>
    </submittedName>
</protein>
<dbReference type="RefSeq" id="WP_162369031.1">
    <property type="nucleotide sequence ID" value="NZ_JAAEEH010000001.1"/>
</dbReference>
<dbReference type="Pfam" id="PF04459">
    <property type="entry name" value="DUF512"/>
    <property type="match status" value="1"/>
</dbReference>
<feature type="domain" description="Putative radical SAM N-terminal" evidence="3">
    <location>
        <begin position="68"/>
        <end position="218"/>
    </location>
</feature>
<feature type="domain" description="PDZ" evidence="2">
    <location>
        <begin position="6"/>
        <end position="53"/>
    </location>
</feature>
<dbReference type="InterPro" id="IPR041489">
    <property type="entry name" value="PDZ_6"/>
</dbReference>
<dbReference type="Pfam" id="PF17820">
    <property type="entry name" value="PDZ_6"/>
    <property type="match status" value="1"/>
</dbReference>
<keyword evidence="5" id="KW-1185">Reference proteome</keyword>
<proteinExistence type="predicted"/>